<dbReference type="RefSeq" id="WP_406699886.1">
    <property type="nucleotide sequence ID" value="NZ_CP155447.1"/>
</dbReference>
<protein>
    <submittedName>
        <fullName evidence="2">DUF3467 domain-containing protein</fullName>
    </submittedName>
</protein>
<feature type="compositionally biased region" description="Polar residues" evidence="1">
    <location>
        <begin position="110"/>
        <end position="120"/>
    </location>
</feature>
<name>A0AAU7CPU4_9BACT</name>
<dbReference type="Pfam" id="PF11950">
    <property type="entry name" value="DUF3467"/>
    <property type="match status" value="1"/>
</dbReference>
<dbReference type="EMBL" id="CP155447">
    <property type="protein sequence ID" value="XBH07040.1"/>
    <property type="molecule type" value="Genomic_DNA"/>
</dbReference>
<gene>
    <name evidence="2" type="ORF">V5E97_13655</name>
</gene>
<dbReference type="InterPro" id="IPR021857">
    <property type="entry name" value="DUF3467"/>
</dbReference>
<proteinExistence type="predicted"/>
<feature type="region of interest" description="Disordered" evidence="1">
    <location>
        <begin position="1"/>
        <end position="20"/>
    </location>
</feature>
<accession>A0AAU7CPU4</accession>
<evidence type="ECO:0000256" key="1">
    <source>
        <dbReference type="SAM" id="MobiDB-lite"/>
    </source>
</evidence>
<dbReference type="AlphaFoldDB" id="A0AAU7CPU4"/>
<reference evidence="2" key="1">
    <citation type="submission" date="2024-05" db="EMBL/GenBank/DDBJ databases">
        <title>Planctomycetes of the genus Singulisphaera possess chitinolytic capabilities.</title>
        <authorList>
            <person name="Ivanova A."/>
        </authorList>
    </citation>
    <scope>NUCLEOTIDE SEQUENCE</scope>
    <source>
        <strain evidence="2">Ch08T</strain>
    </source>
</reference>
<feature type="region of interest" description="Disordered" evidence="1">
    <location>
        <begin position="108"/>
        <end position="132"/>
    </location>
</feature>
<organism evidence="2">
    <name type="scientific">Singulisphaera sp. Ch08</name>
    <dbReference type="NCBI Taxonomy" id="3120278"/>
    <lineage>
        <taxon>Bacteria</taxon>
        <taxon>Pseudomonadati</taxon>
        <taxon>Planctomycetota</taxon>
        <taxon>Planctomycetia</taxon>
        <taxon>Isosphaerales</taxon>
        <taxon>Isosphaeraceae</taxon>
        <taxon>Singulisphaera</taxon>
    </lineage>
</organism>
<evidence type="ECO:0000313" key="2">
    <source>
        <dbReference type="EMBL" id="XBH07040.1"/>
    </source>
</evidence>
<sequence length="132" mass="14389">MSEKDVPEGAVASQQPNQQVATEVVVDDSGTLPSYSNFCRVTATPEEVILDFGLNPQPFATGRQDVKANQRIVMNFYTAKRLLTALGMTIQRHEQTFGAIELDVRRRAGSAQQQFAQNQGRPPGSGPQGVVE</sequence>